<reference evidence="3 4" key="1">
    <citation type="submission" date="2019-03" db="EMBL/GenBank/DDBJ databases">
        <title>Genomic Encyclopedia of Type Strains, Phase IV (KMG-IV): sequencing the most valuable type-strain genomes for metagenomic binning, comparative biology and taxonomic classification.</title>
        <authorList>
            <person name="Goeker M."/>
        </authorList>
    </citation>
    <scope>NUCLEOTIDE SEQUENCE [LARGE SCALE GENOMIC DNA]</scope>
    <source>
        <strain evidence="3 4">DSM 10053</strain>
    </source>
</reference>
<evidence type="ECO:0000256" key="2">
    <source>
        <dbReference type="SAM" id="SignalP"/>
    </source>
</evidence>
<evidence type="ECO:0000256" key="1">
    <source>
        <dbReference type="PROSITE-ProRule" id="PRU00339"/>
    </source>
</evidence>
<proteinExistence type="predicted"/>
<dbReference type="InterPro" id="IPR019734">
    <property type="entry name" value="TPR_rpt"/>
</dbReference>
<accession>A0A4R1KZT5</accession>
<protein>
    <recommendedName>
        <fullName evidence="5">Tetratricopeptide repeat protein</fullName>
    </recommendedName>
</protein>
<name>A0A4R1KZT5_9PAST</name>
<dbReference type="AlphaFoldDB" id="A0A4R1KZT5"/>
<keyword evidence="4" id="KW-1185">Reference proteome</keyword>
<gene>
    <name evidence="3" type="ORF">EV692_0087</name>
</gene>
<feature type="chain" id="PRO_5030099147" description="Tetratricopeptide repeat protein" evidence="2">
    <location>
        <begin position="31"/>
        <end position="218"/>
    </location>
</feature>
<organism evidence="3 4">
    <name type="scientific">Lonepinella koalarum</name>
    <dbReference type="NCBI Taxonomy" id="53417"/>
    <lineage>
        <taxon>Bacteria</taxon>
        <taxon>Pseudomonadati</taxon>
        <taxon>Pseudomonadota</taxon>
        <taxon>Gammaproteobacteria</taxon>
        <taxon>Pasteurellales</taxon>
        <taxon>Pasteurellaceae</taxon>
        <taxon>Lonepinella</taxon>
    </lineage>
</organism>
<dbReference type="Proteomes" id="UP000295496">
    <property type="component" value="Unassembled WGS sequence"/>
</dbReference>
<evidence type="ECO:0008006" key="5">
    <source>
        <dbReference type="Google" id="ProtNLM"/>
    </source>
</evidence>
<dbReference type="PROSITE" id="PS50005">
    <property type="entry name" value="TPR"/>
    <property type="match status" value="1"/>
</dbReference>
<dbReference type="OrthoDB" id="8215804at2"/>
<feature type="signal peptide" evidence="2">
    <location>
        <begin position="1"/>
        <end position="30"/>
    </location>
</feature>
<evidence type="ECO:0000313" key="4">
    <source>
        <dbReference type="Proteomes" id="UP000295496"/>
    </source>
</evidence>
<dbReference type="RefSeq" id="WP_132299457.1">
    <property type="nucleotide sequence ID" value="NZ_CP170642.1"/>
</dbReference>
<keyword evidence="2" id="KW-0732">Signal</keyword>
<keyword evidence="1" id="KW-0802">TPR repeat</keyword>
<comment type="caution">
    <text evidence="3">The sequence shown here is derived from an EMBL/GenBank/DDBJ whole genome shotgun (WGS) entry which is preliminary data.</text>
</comment>
<dbReference type="EMBL" id="SMGJ01000001">
    <property type="protein sequence ID" value="TCK71034.1"/>
    <property type="molecule type" value="Genomic_DNA"/>
</dbReference>
<feature type="repeat" description="TPR" evidence="1">
    <location>
        <begin position="159"/>
        <end position="192"/>
    </location>
</feature>
<sequence length="218" mass="24444">MKMTIWVKPFLKPFKLSLLLGLCFSTSAYAKVELGALFVHLSDALSAVKKENSEQAKNDLRTLQQEFNAIPTHNSEAGKETSKALETAIANPTLANVEQISKDLYAFEQEQNPVDHDKNRQKFAEQVLPTLQDLEQVFASKNIEQIRTKFHRFGATWGANELSMRGASLSHYGKMETAMSLFRSAMQANPANYEQMEQQLAILKNTVDDFIGNSKAAQ</sequence>
<evidence type="ECO:0000313" key="3">
    <source>
        <dbReference type="EMBL" id="TCK71034.1"/>
    </source>
</evidence>